<dbReference type="PANTHER" id="PTHR19278:SF9">
    <property type="entry name" value="URIDINE 5'-MONOPHOSPHATE SYNTHASE"/>
    <property type="match status" value="1"/>
</dbReference>
<keyword evidence="13" id="KW-1185">Reference proteome</keyword>
<evidence type="ECO:0000256" key="9">
    <source>
        <dbReference type="PIRSR" id="PIRSR614732-2"/>
    </source>
</evidence>
<keyword evidence="7 10" id="KW-0456">Lyase</keyword>
<dbReference type="NCBIfam" id="TIGR01740">
    <property type="entry name" value="pyrF"/>
    <property type="match status" value="1"/>
</dbReference>
<keyword evidence="6 10" id="KW-0665">Pyrimidine biosynthesis</keyword>
<feature type="binding site" evidence="9">
    <location>
        <position position="63"/>
    </location>
    <ligand>
        <name>substrate</name>
    </ligand>
</feature>
<dbReference type="OrthoDB" id="10263753at2759"/>
<dbReference type="FunFam" id="3.20.20.70:FF:000114">
    <property type="entry name" value="Decarboxylase,orotidine phosphate"/>
    <property type="match status" value="1"/>
</dbReference>
<dbReference type="EMBL" id="KQ085898">
    <property type="protein sequence ID" value="KLO18091.1"/>
    <property type="molecule type" value="Genomic_DNA"/>
</dbReference>
<comment type="pathway">
    <text evidence="1 10">Pyrimidine metabolism; UMP biosynthesis via de novo pathway; UMP from orotate: step 2/2.</text>
</comment>
<evidence type="ECO:0000256" key="7">
    <source>
        <dbReference type="ARBA" id="ARBA00023239"/>
    </source>
</evidence>
<comment type="catalytic activity">
    <reaction evidence="10">
        <text>orotidine 5'-phosphate + H(+) = UMP + CO2</text>
        <dbReference type="Rhea" id="RHEA:11596"/>
        <dbReference type="ChEBI" id="CHEBI:15378"/>
        <dbReference type="ChEBI" id="CHEBI:16526"/>
        <dbReference type="ChEBI" id="CHEBI:57538"/>
        <dbReference type="ChEBI" id="CHEBI:57865"/>
        <dbReference type="EC" id="4.1.1.23"/>
    </reaction>
</comment>
<dbReference type="InterPro" id="IPR011060">
    <property type="entry name" value="RibuloseP-bd_barrel"/>
</dbReference>
<gene>
    <name evidence="12" type="ORF">SCHPADRAFT_993888</name>
</gene>
<evidence type="ECO:0000256" key="3">
    <source>
        <dbReference type="ARBA" id="ARBA00012321"/>
    </source>
</evidence>
<dbReference type="InterPro" id="IPR014732">
    <property type="entry name" value="OMPdecase"/>
</dbReference>
<evidence type="ECO:0000256" key="4">
    <source>
        <dbReference type="ARBA" id="ARBA00021923"/>
    </source>
</evidence>
<proteinExistence type="inferred from homology"/>
<feature type="active site" description="For OMPdecase activity" evidence="8">
    <location>
        <position position="96"/>
    </location>
</feature>
<reference evidence="12 13" key="1">
    <citation type="submission" date="2015-04" db="EMBL/GenBank/DDBJ databases">
        <title>Complete genome sequence of Schizopora paradoxa KUC8140, a cosmopolitan wood degrader in East Asia.</title>
        <authorList>
            <consortium name="DOE Joint Genome Institute"/>
            <person name="Min B."/>
            <person name="Park H."/>
            <person name="Jang Y."/>
            <person name="Kim J.-J."/>
            <person name="Kim K.H."/>
            <person name="Pangilinan J."/>
            <person name="Lipzen A."/>
            <person name="Riley R."/>
            <person name="Grigoriev I.V."/>
            <person name="Spatafora J.W."/>
            <person name="Choi I.-G."/>
        </authorList>
    </citation>
    <scope>NUCLEOTIDE SEQUENCE [LARGE SCALE GENOMIC DNA]</scope>
    <source>
        <strain evidence="12 13">KUC8140</strain>
    </source>
</reference>
<feature type="binding site" evidence="9">
    <location>
        <position position="246"/>
    </location>
    <ligand>
        <name>substrate</name>
    </ligand>
</feature>
<feature type="active site" description="For OMPdecase activity" evidence="8">
    <location>
        <position position="99"/>
    </location>
</feature>
<dbReference type="SUPFAM" id="SSF51366">
    <property type="entry name" value="Ribulose-phoshate binding barrel"/>
    <property type="match status" value="1"/>
</dbReference>
<evidence type="ECO:0000256" key="10">
    <source>
        <dbReference type="RuleBase" id="RU000512"/>
    </source>
</evidence>
<dbReference type="GO" id="GO:0006207">
    <property type="term" value="P:'de novo' pyrimidine nucleobase biosynthetic process"/>
    <property type="evidence" value="ECO:0007669"/>
    <property type="project" value="InterPro"/>
</dbReference>
<evidence type="ECO:0000259" key="11">
    <source>
        <dbReference type="SMART" id="SM00934"/>
    </source>
</evidence>
<dbReference type="PANTHER" id="PTHR19278">
    <property type="entry name" value="OROTATE PHOSPHORIBOSYLTRANSFERASE"/>
    <property type="match status" value="1"/>
</dbReference>
<evidence type="ECO:0000256" key="8">
    <source>
        <dbReference type="PIRSR" id="PIRSR614732-1"/>
    </source>
</evidence>
<evidence type="ECO:0000256" key="5">
    <source>
        <dbReference type="ARBA" id="ARBA00022793"/>
    </source>
</evidence>
<dbReference type="InterPro" id="IPR001754">
    <property type="entry name" value="OMPdeCOase_dom"/>
</dbReference>
<sequence length="286" mass="31582">MSAKILSQTYGKRAEHFDNVAAKDLLLTMERKKSNLCVSVDVTHSQHFLDVIDAVGPYACLIKTHIDIIEDFEPSLITRLQDLSTKHDFMIFEDRKFADIGNTATLQYSKGVHKIASWAHVTNAHSVAGPWIIPALASVGLQLGRGLLMLAEMSSKGSLATGSYTEATVRMAREHRDFVIGFIAQRRMEGVGLNASSDIVPPEDEDFLVLTPGLQLDVTGDHLGQQYRTPKEVVLEAGCDVIIVGRGIYGKSEHIDVQSTASLAEKYREAGWSAYEERLKKYSSES</sequence>
<evidence type="ECO:0000256" key="1">
    <source>
        <dbReference type="ARBA" id="ARBA00004861"/>
    </source>
</evidence>
<dbReference type="CDD" id="cd04725">
    <property type="entry name" value="OMP_decarboxylase_like"/>
    <property type="match status" value="1"/>
</dbReference>
<dbReference type="PROSITE" id="PS00156">
    <property type="entry name" value="OMPDECASE"/>
    <property type="match status" value="1"/>
</dbReference>
<evidence type="ECO:0000313" key="12">
    <source>
        <dbReference type="EMBL" id="KLO18091.1"/>
    </source>
</evidence>
<dbReference type="UniPathway" id="UPA00070">
    <property type="reaction ID" value="UER00120"/>
</dbReference>
<dbReference type="Pfam" id="PF00215">
    <property type="entry name" value="OMPdecase"/>
    <property type="match status" value="1"/>
</dbReference>
<dbReference type="GO" id="GO:0004588">
    <property type="term" value="F:orotate phosphoribosyltransferase activity"/>
    <property type="evidence" value="ECO:0007669"/>
    <property type="project" value="TreeGrafter"/>
</dbReference>
<comment type="similarity">
    <text evidence="2 10">Belongs to the OMP decarboxylase family.</text>
</comment>
<dbReference type="SMART" id="SM00934">
    <property type="entry name" value="OMPdecase"/>
    <property type="match status" value="1"/>
</dbReference>
<dbReference type="GO" id="GO:0004590">
    <property type="term" value="F:orotidine-5'-phosphate decarboxylase activity"/>
    <property type="evidence" value="ECO:0007669"/>
    <property type="project" value="UniProtKB-EC"/>
</dbReference>
<feature type="binding site" evidence="9">
    <location>
        <position position="245"/>
    </location>
    <ligand>
        <name>substrate</name>
    </ligand>
</feature>
<dbReference type="Gene3D" id="3.20.20.70">
    <property type="entry name" value="Aldolase class I"/>
    <property type="match status" value="1"/>
</dbReference>
<evidence type="ECO:0000313" key="13">
    <source>
        <dbReference type="Proteomes" id="UP000053477"/>
    </source>
</evidence>
<feature type="active site" description="For OMPdecase activity" evidence="8">
    <location>
        <position position="94"/>
    </location>
</feature>
<dbReference type="Proteomes" id="UP000053477">
    <property type="component" value="Unassembled WGS sequence"/>
</dbReference>
<dbReference type="InterPro" id="IPR013785">
    <property type="entry name" value="Aldolase_TIM"/>
</dbReference>
<dbReference type="AlphaFoldDB" id="A0A0H2SLZ2"/>
<dbReference type="EC" id="4.1.1.23" evidence="3 10"/>
<dbReference type="FunCoup" id="A0A0H2SLZ2">
    <property type="interactions" value="863"/>
</dbReference>
<dbReference type="InterPro" id="IPR018089">
    <property type="entry name" value="OMPdecase_AS"/>
</dbReference>
<feature type="binding site" evidence="9">
    <location>
        <position position="41"/>
    </location>
    <ligand>
        <name>substrate</name>
    </ligand>
</feature>
<evidence type="ECO:0000256" key="2">
    <source>
        <dbReference type="ARBA" id="ARBA00011018"/>
    </source>
</evidence>
<protein>
    <recommendedName>
        <fullName evidence="4 10">Orotidine 5'-phosphate decarboxylase</fullName>
        <ecNumber evidence="3 10">4.1.1.23</ecNumber>
    </recommendedName>
</protein>
<feature type="binding site" evidence="9">
    <location>
        <position position="154"/>
    </location>
    <ligand>
        <name>substrate</name>
    </ligand>
</feature>
<evidence type="ECO:0000256" key="6">
    <source>
        <dbReference type="ARBA" id="ARBA00022975"/>
    </source>
</evidence>
<dbReference type="STRING" id="27342.A0A0H2SLZ2"/>
<name>A0A0H2SLZ2_9AGAM</name>
<keyword evidence="5 10" id="KW-0210">Decarboxylase</keyword>
<accession>A0A0H2SLZ2</accession>
<feature type="domain" description="Orotidine 5'-phosphate decarboxylase" evidence="11">
    <location>
        <begin position="35"/>
        <end position="261"/>
    </location>
</feature>
<dbReference type="InParanoid" id="A0A0H2SLZ2"/>
<organism evidence="12 13">
    <name type="scientific">Schizopora paradoxa</name>
    <dbReference type="NCBI Taxonomy" id="27342"/>
    <lineage>
        <taxon>Eukaryota</taxon>
        <taxon>Fungi</taxon>
        <taxon>Dikarya</taxon>
        <taxon>Basidiomycota</taxon>
        <taxon>Agaricomycotina</taxon>
        <taxon>Agaricomycetes</taxon>
        <taxon>Hymenochaetales</taxon>
        <taxon>Schizoporaceae</taxon>
        <taxon>Schizopora</taxon>
    </lineage>
</organism>
<feature type="binding site" evidence="9">
    <location>
        <position position="225"/>
    </location>
    <ligand>
        <name>substrate</name>
    </ligand>
</feature>
<dbReference type="GO" id="GO:0044205">
    <property type="term" value="P:'de novo' UMP biosynthetic process"/>
    <property type="evidence" value="ECO:0007669"/>
    <property type="project" value="UniProtKB-UniPathway"/>
</dbReference>